<feature type="region of interest" description="Disordered" evidence="6">
    <location>
        <begin position="150"/>
        <end position="182"/>
    </location>
</feature>
<dbReference type="PROSITE" id="PS51184">
    <property type="entry name" value="JMJC"/>
    <property type="match status" value="1"/>
</dbReference>
<proteinExistence type="inferred from homology"/>
<keyword evidence="10" id="KW-1185">Reference proteome</keyword>
<feature type="domain" description="JmjC" evidence="8">
    <location>
        <begin position="618"/>
        <end position="839"/>
    </location>
</feature>
<evidence type="ECO:0000259" key="7">
    <source>
        <dbReference type="PROSITE" id="PS50089"/>
    </source>
</evidence>
<keyword evidence="4" id="KW-0539">Nucleus</keyword>
<sequence>MTAVGLRIGPLGGWPMGEEDEDWQGAGEEEDGGKDEDWDVGQERRRGSRGKRKRPAARGRTGAGPEPNKRGRGGAGWGRRSCHQCKRVKESPGEMISCGRCDQMVYCAPCVRNRYPTMSEAEVREQCPFCRGVCICTRCAAKDKQVGPESSVLKKCSSNGSATRKERPTSAGVKSPKTRNAARRTKGVDYSFVRTNRMNNALSMLDEVDTSDVSTDEVDPETKRKYASYLLHYLLPCLTQINKDQMEEREVEARIQGLELSELSVEKADTGRDERMFCDNCRTSIFDLHRSCPNCSYDLCIVCCKELRECHLEGSCQEVPVNYPKRDSDYMHGGDSDPLPNSNLIKETSLPSHQSECIKSEADSDGTVHCPPSELAVCGSDYMHDGDPDPPPDSNLINNNKTGLSNHQSESIKWEADPDGIIHCPPSELGGCGNSVLNLREIFEKDKLNKLEMLALQMSKQLQPSDIISTDTCECSCSANHENSRKAATRENSTDNSIYCPISDDRKPDDLKHFQKHWVKGEPVIVQGVLNKMSHLSWEPPDMWSAIHGTDNSSEMKMVEIRTTDFFKGYYHGRMYRNLWPEMLKLKDWPTSNHFENILPSHGRKYINSLPFQPYTNLKSGLLNVSALLPGDILKLDMGPKSYIAYGYAQELGRGDSVTKLHCDLSDAVNVLMHTCKVDPSEQQQEIRNLKRRHTEQDKKENIATDGNETSMEHADISPVYCTDDGGGALWDIFRREDVGKLKEYLIKHSKEFRHIYCSQVEKIFNPVHDETFYLTNTRGSSKRRIEPWTFVQRLGEAVFIPAGCPHQVRNLKSCTKIALDFVSPENIQQCLSLTEDFRRLPKKHKAKGDKLEVKKMIVHAVAHALQILKEPCSSPEPEAASHCLRDSKGDDESCALENVQ</sequence>
<organism evidence="9 10">
    <name type="scientific">Panicum virgatum</name>
    <name type="common">Blackwell switchgrass</name>
    <dbReference type="NCBI Taxonomy" id="38727"/>
    <lineage>
        <taxon>Eukaryota</taxon>
        <taxon>Viridiplantae</taxon>
        <taxon>Streptophyta</taxon>
        <taxon>Embryophyta</taxon>
        <taxon>Tracheophyta</taxon>
        <taxon>Spermatophyta</taxon>
        <taxon>Magnoliopsida</taxon>
        <taxon>Liliopsida</taxon>
        <taxon>Poales</taxon>
        <taxon>Poaceae</taxon>
        <taxon>PACMAD clade</taxon>
        <taxon>Panicoideae</taxon>
        <taxon>Panicodae</taxon>
        <taxon>Paniceae</taxon>
        <taxon>Panicinae</taxon>
        <taxon>Panicum</taxon>
        <taxon>Panicum sect. Hiantes</taxon>
    </lineage>
</organism>
<dbReference type="InterPro" id="IPR045109">
    <property type="entry name" value="LSDs-like"/>
</dbReference>
<feature type="region of interest" description="Disordered" evidence="6">
    <location>
        <begin position="381"/>
        <end position="405"/>
    </location>
</feature>
<dbReference type="Proteomes" id="UP000823388">
    <property type="component" value="Chromosome 2N"/>
</dbReference>
<feature type="domain" description="RING-type" evidence="7">
    <location>
        <begin position="82"/>
        <end position="131"/>
    </location>
</feature>
<gene>
    <name evidence="9" type="ORF">PVAP13_2NG325600</name>
</gene>
<feature type="compositionally biased region" description="Basic residues" evidence="6">
    <location>
        <begin position="46"/>
        <end position="57"/>
    </location>
</feature>
<dbReference type="GO" id="GO:0031490">
    <property type="term" value="F:chromatin DNA binding"/>
    <property type="evidence" value="ECO:0007669"/>
    <property type="project" value="TreeGrafter"/>
</dbReference>
<evidence type="ECO:0000256" key="1">
    <source>
        <dbReference type="ARBA" id="ARBA00004123"/>
    </source>
</evidence>
<dbReference type="GO" id="GO:0008270">
    <property type="term" value="F:zinc ion binding"/>
    <property type="evidence" value="ECO:0007669"/>
    <property type="project" value="UniProtKB-KW"/>
</dbReference>
<feature type="region of interest" description="Disordered" evidence="6">
    <location>
        <begin position="874"/>
        <end position="901"/>
    </location>
</feature>
<accession>A0A8T0VMP7</accession>
<name>A0A8T0VMP7_PANVG</name>
<dbReference type="GO" id="GO:0000785">
    <property type="term" value="C:chromatin"/>
    <property type="evidence" value="ECO:0007669"/>
    <property type="project" value="TreeGrafter"/>
</dbReference>
<evidence type="ECO:0000256" key="3">
    <source>
        <dbReference type="ARBA" id="ARBA00022723"/>
    </source>
</evidence>
<evidence type="ECO:0000313" key="9">
    <source>
        <dbReference type="EMBL" id="KAG2634876.1"/>
    </source>
</evidence>
<dbReference type="InterPro" id="IPR001841">
    <property type="entry name" value="Znf_RING"/>
</dbReference>
<evidence type="ECO:0000256" key="4">
    <source>
        <dbReference type="ARBA" id="ARBA00023242"/>
    </source>
</evidence>
<dbReference type="GO" id="GO:0032454">
    <property type="term" value="F:histone H3K9 demethylase activity"/>
    <property type="evidence" value="ECO:0007669"/>
    <property type="project" value="InterPro"/>
</dbReference>
<dbReference type="AlphaFoldDB" id="A0A8T0VMP7"/>
<comment type="subcellular location">
    <subcellularLocation>
        <location evidence="1">Nucleus</location>
    </subcellularLocation>
</comment>
<dbReference type="SUPFAM" id="SSF51197">
    <property type="entry name" value="Clavaminate synthase-like"/>
    <property type="match status" value="1"/>
</dbReference>
<dbReference type="Gene3D" id="2.60.120.650">
    <property type="entry name" value="Cupin"/>
    <property type="match status" value="1"/>
</dbReference>
<keyword evidence="5" id="KW-0862">Zinc</keyword>
<dbReference type="CDD" id="cd02208">
    <property type="entry name" value="cupin_RmlC-like"/>
    <property type="match status" value="1"/>
</dbReference>
<dbReference type="PROSITE" id="PS50089">
    <property type="entry name" value="ZF_RING_2"/>
    <property type="match status" value="1"/>
</dbReference>
<evidence type="ECO:0000256" key="5">
    <source>
        <dbReference type="PROSITE-ProRule" id="PRU00175"/>
    </source>
</evidence>
<comment type="similarity">
    <text evidence="2">Belongs to the JARID1 histone demethylase family.</text>
</comment>
<dbReference type="SMART" id="SM00558">
    <property type="entry name" value="JmjC"/>
    <property type="match status" value="1"/>
</dbReference>
<evidence type="ECO:0000313" key="10">
    <source>
        <dbReference type="Proteomes" id="UP000823388"/>
    </source>
</evidence>
<feature type="compositionally biased region" description="Polar residues" evidence="6">
    <location>
        <begin position="395"/>
        <end position="405"/>
    </location>
</feature>
<dbReference type="GO" id="GO:0003712">
    <property type="term" value="F:transcription coregulator activity"/>
    <property type="evidence" value="ECO:0007669"/>
    <property type="project" value="TreeGrafter"/>
</dbReference>
<dbReference type="PANTHER" id="PTHR12549:SF53">
    <property type="entry name" value="JMJC DOMAIN-CONTAINING PROTEIN"/>
    <property type="match status" value="1"/>
</dbReference>
<dbReference type="InterPro" id="IPR003347">
    <property type="entry name" value="JmjC_dom"/>
</dbReference>
<keyword evidence="3" id="KW-0479">Metal-binding</keyword>
<keyword evidence="5" id="KW-0863">Zinc-finger</keyword>
<dbReference type="GO" id="GO:0006357">
    <property type="term" value="P:regulation of transcription by RNA polymerase II"/>
    <property type="evidence" value="ECO:0007669"/>
    <property type="project" value="TreeGrafter"/>
</dbReference>
<feature type="region of interest" description="Disordered" evidence="6">
    <location>
        <begin position="327"/>
        <end position="346"/>
    </location>
</feature>
<protein>
    <submittedName>
        <fullName evidence="9">Uncharacterized protein</fullName>
    </submittedName>
</protein>
<feature type="region of interest" description="Disordered" evidence="6">
    <location>
        <begin position="1"/>
        <end position="80"/>
    </location>
</feature>
<dbReference type="Pfam" id="PF02373">
    <property type="entry name" value="JmjC"/>
    <property type="match status" value="1"/>
</dbReference>
<reference evidence="9" key="1">
    <citation type="submission" date="2020-05" db="EMBL/GenBank/DDBJ databases">
        <title>WGS assembly of Panicum virgatum.</title>
        <authorList>
            <person name="Lovell J.T."/>
            <person name="Jenkins J."/>
            <person name="Shu S."/>
            <person name="Juenger T.E."/>
            <person name="Schmutz J."/>
        </authorList>
    </citation>
    <scope>NUCLEOTIDE SEQUENCE</scope>
    <source>
        <strain evidence="9">AP13</strain>
    </source>
</reference>
<dbReference type="GO" id="GO:0000118">
    <property type="term" value="C:histone deacetylase complex"/>
    <property type="evidence" value="ECO:0007669"/>
    <property type="project" value="TreeGrafter"/>
</dbReference>
<dbReference type="PANTHER" id="PTHR12549">
    <property type="entry name" value="JMJC DOMAIN-CONTAINING HISTONE DEMETHYLATION PROTEIN"/>
    <property type="match status" value="1"/>
</dbReference>
<comment type="caution">
    <text evidence="9">The sequence shown here is derived from an EMBL/GenBank/DDBJ whole genome shotgun (WGS) entry which is preliminary data.</text>
</comment>
<evidence type="ECO:0000256" key="2">
    <source>
        <dbReference type="ARBA" id="ARBA00006801"/>
    </source>
</evidence>
<evidence type="ECO:0000259" key="8">
    <source>
        <dbReference type="PROSITE" id="PS51184"/>
    </source>
</evidence>
<feature type="compositionally biased region" description="Acidic residues" evidence="6">
    <location>
        <begin position="17"/>
        <end position="40"/>
    </location>
</feature>
<dbReference type="EMBL" id="CM029040">
    <property type="protein sequence ID" value="KAG2634876.1"/>
    <property type="molecule type" value="Genomic_DNA"/>
</dbReference>
<evidence type="ECO:0000256" key="6">
    <source>
        <dbReference type="SAM" id="MobiDB-lite"/>
    </source>
</evidence>